<evidence type="ECO:0000313" key="1">
    <source>
        <dbReference type="EMBL" id="KAH9835078.1"/>
    </source>
</evidence>
<name>A0A9W7W4F2_9PEZI</name>
<reference evidence="1 2" key="1">
    <citation type="journal article" date="2018" name="IMA Fungus">
        <title>IMA Genome-F 10: Nine draft genome sequences of Claviceps purpurea s.lat., including C. arundinis, C. humidiphila, and C. cf. spartinae, pseudomolecules for the pitch canker pathogen Fusarium circinatum, draft genome of Davidsoniella eucalypti, Grosmannia galeiformis, Quambalaria eucalypti, and Teratosphaeria destructans.</title>
        <authorList>
            <person name="Wingfield B.D."/>
            <person name="Liu M."/>
            <person name="Nguyen H.D."/>
            <person name="Lane F.A."/>
            <person name="Morgan S.W."/>
            <person name="De Vos L."/>
            <person name="Wilken P.M."/>
            <person name="Duong T.A."/>
            <person name="Aylward J."/>
            <person name="Coetzee M.P."/>
            <person name="Dadej K."/>
            <person name="De Beer Z.W."/>
            <person name="Findlay W."/>
            <person name="Havenga M."/>
            <person name="Kolarik M."/>
            <person name="Menzies J.G."/>
            <person name="Naidoo K."/>
            <person name="Pochopski O."/>
            <person name="Shoukouhi P."/>
            <person name="Santana Q.C."/>
            <person name="Seifert K.A."/>
            <person name="Soal N."/>
            <person name="Steenkamp E.T."/>
            <person name="Tatham C.T."/>
            <person name="van der Nest M.A."/>
            <person name="Wingfield M.J."/>
        </authorList>
    </citation>
    <scope>NUCLEOTIDE SEQUENCE [LARGE SCALE GENOMIC DNA]</scope>
    <source>
        <strain evidence="1">CMW44962</strain>
    </source>
</reference>
<dbReference type="AlphaFoldDB" id="A0A9W7W4F2"/>
<dbReference type="EMBL" id="RIBY02000957">
    <property type="protein sequence ID" value="KAH9835078.1"/>
    <property type="molecule type" value="Genomic_DNA"/>
</dbReference>
<reference evidence="1 2" key="2">
    <citation type="journal article" date="2021" name="Curr. Genet.">
        <title>Genetic response to nitrogen starvation in the aggressive Eucalyptus foliar pathogen Teratosphaeria destructans.</title>
        <authorList>
            <person name="Havenga M."/>
            <person name="Wingfield B.D."/>
            <person name="Wingfield M.J."/>
            <person name="Dreyer L.L."/>
            <person name="Roets F."/>
            <person name="Aylward J."/>
        </authorList>
    </citation>
    <scope>NUCLEOTIDE SEQUENCE [LARGE SCALE GENOMIC DNA]</scope>
    <source>
        <strain evidence="1">CMW44962</strain>
    </source>
</reference>
<protein>
    <submittedName>
        <fullName evidence="1">Uncharacterized protein</fullName>
    </submittedName>
</protein>
<proteinExistence type="predicted"/>
<accession>A0A9W7W4F2</accession>
<organism evidence="1 2">
    <name type="scientific">Teratosphaeria destructans</name>
    <dbReference type="NCBI Taxonomy" id="418781"/>
    <lineage>
        <taxon>Eukaryota</taxon>
        <taxon>Fungi</taxon>
        <taxon>Dikarya</taxon>
        <taxon>Ascomycota</taxon>
        <taxon>Pezizomycotina</taxon>
        <taxon>Dothideomycetes</taxon>
        <taxon>Dothideomycetidae</taxon>
        <taxon>Mycosphaerellales</taxon>
        <taxon>Teratosphaeriaceae</taxon>
        <taxon>Teratosphaeria</taxon>
    </lineage>
</organism>
<comment type="caution">
    <text evidence="1">The sequence shown here is derived from an EMBL/GenBank/DDBJ whole genome shotgun (WGS) entry which is preliminary data.</text>
</comment>
<sequence>MSPVGLQGVELVRHQSASSPQQIAHMFRVESWYSTRWRVPMWRLSCKKTRVLGSEGNYGVPRITDFGSGLKVLRKSSGGVD</sequence>
<evidence type="ECO:0000313" key="2">
    <source>
        <dbReference type="Proteomes" id="UP001138500"/>
    </source>
</evidence>
<gene>
    <name evidence="1" type="ORF">Tdes44962_MAKER08580</name>
</gene>
<keyword evidence="2" id="KW-1185">Reference proteome</keyword>
<dbReference type="Proteomes" id="UP001138500">
    <property type="component" value="Unassembled WGS sequence"/>
</dbReference>